<keyword evidence="2" id="KW-0808">Transferase</keyword>
<feature type="domain" description="Sulfotransferase" evidence="3">
    <location>
        <begin position="67"/>
        <end position="311"/>
    </location>
</feature>
<sequence length="317" mass="36522">MGSNEGANGTASFKVLEYSDKLHAERPEDLIIGDHGYKYRLVDGQVMPPYITPSRYALSRTLSTRASDICFVSYPKSGSTWLSYILTLLAAGPDASDSSGKTLYGSLHWVEGSWPYPRSEEDLERAEAPRIFRSHMPYSMALGGEPAKNPCRYIYIARNPKDVAASYYHFESRKSWSGYYDGPWDHWLDMFVGGRVQRGDWFDHALGWWEHRNADNILFLRFEDLKLDTRGQLEKIAKFLGVNVSENQLREVEHKVGFTQMQQTEFSALKDIKELSKFFRKGEIGSWKEYFTVAQSEAFDRLYKERVGDSGMEFQFE</sequence>
<evidence type="ECO:0000313" key="4">
    <source>
        <dbReference type="EMBL" id="GAB1318645.1"/>
    </source>
</evidence>
<dbReference type="InterPro" id="IPR000863">
    <property type="entry name" value="Sulfotransferase_dom"/>
</dbReference>
<evidence type="ECO:0000259" key="3">
    <source>
        <dbReference type="Pfam" id="PF00685"/>
    </source>
</evidence>
<keyword evidence="5" id="KW-1185">Reference proteome</keyword>
<protein>
    <recommendedName>
        <fullName evidence="3">Sulfotransferase domain-containing protein</fullName>
    </recommendedName>
</protein>
<accession>A0ABQ0GM70</accession>
<evidence type="ECO:0000256" key="1">
    <source>
        <dbReference type="ARBA" id="ARBA00005771"/>
    </source>
</evidence>
<dbReference type="Proteomes" id="UP001628179">
    <property type="component" value="Unassembled WGS sequence"/>
</dbReference>
<dbReference type="RefSeq" id="XP_070920375.1">
    <property type="nucleotide sequence ID" value="XM_071064274.1"/>
</dbReference>
<dbReference type="InterPro" id="IPR027417">
    <property type="entry name" value="P-loop_NTPase"/>
</dbReference>
<evidence type="ECO:0000256" key="2">
    <source>
        <dbReference type="ARBA" id="ARBA00022679"/>
    </source>
</evidence>
<dbReference type="GeneID" id="98179597"/>
<dbReference type="EMBL" id="BAAFSV010000005">
    <property type="protein sequence ID" value="GAB1318645.1"/>
    <property type="molecule type" value="Genomic_DNA"/>
</dbReference>
<proteinExistence type="inferred from homology"/>
<name>A0ABQ0GM70_9PEZI</name>
<reference evidence="4 5" key="1">
    <citation type="submission" date="2024-09" db="EMBL/GenBank/DDBJ databases">
        <title>Itraconazole resistance in Madurella fahalii resulting from another homologue of gene encoding cytochrome P450 14-alpha sterol demethylase (CYP51).</title>
        <authorList>
            <person name="Yoshioka I."/>
            <person name="Fahal A.H."/>
            <person name="Kaneko S."/>
            <person name="Yaguchi T."/>
        </authorList>
    </citation>
    <scope>NUCLEOTIDE SEQUENCE [LARGE SCALE GENOMIC DNA]</scope>
    <source>
        <strain evidence="4 5">IFM 68171</strain>
    </source>
</reference>
<comment type="caution">
    <text evidence="4">The sequence shown here is derived from an EMBL/GenBank/DDBJ whole genome shotgun (WGS) entry which is preliminary data.</text>
</comment>
<organism evidence="4 5">
    <name type="scientific">Madurella fahalii</name>
    <dbReference type="NCBI Taxonomy" id="1157608"/>
    <lineage>
        <taxon>Eukaryota</taxon>
        <taxon>Fungi</taxon>
        <taxon>Dikarya</taxon>
        <taxon>Ascomycota</taxon>
        <taxon>Pezizomycotina</taxon>
        <taxon>Sordariomycetes</taxon>
        <taxon>Sordariomycetidae</taxon>
        <taxon>Sordariales</taxon>
        <taxon>Sordariales incertae sedis</taxon>
        <taxon>Madurella</taxon>
    </lineage>
</organism>
<dbReference type="Pfam" id="PF00685">
    <property type="entry name" value="Sulfotransfer_1"/>
    <property type="match status" value="1"/>
</dbReference>
<dbReference type="SUPFAM" id="SSF52540">
    <property type="entry name" value="P-loop containing nucleoside triphosphate hydrolases"/>
    <property type="match status" value="1"/>
</dbReference>
<comment type="similarity">
    <text evidence="1">Belongs to the sulfotransferase 1 family.</text>
</comment>
<gene>
    <name evidence="4" type="ORF">MFIFM68171_08855</name>
</gene>
<evidence type="ECO:0000313" key="5">
    <source>
        <dbReference type="Proteomes" id="UP001628179"/>
    </source>
</evidence>
<dbReference type="PANTHER" id="PTHR11783">
    <property type="entry name" value="SULFOTRANSFERASE SULT"/>
    <property type="match status" value="1"/>
</dbReference>
<dbReference type="Gene3D" id="3.40.50.300">
    <property type="entry name" value="P-loop containing nucleotide triphosphate hydrolases"/>
    <property type="match status" value="1"/>
</dbReference>